<dbReference type="Pfam" id="PF05488">
    <property type="entry name" value="PAAR_motif"/>
    <property type="match status" value="1"/>
</dbReference>
<evidence type="ECO:0000313" key="4">
    <source>
        <dbReference type="Proteomes" id="UP000033664"/>
    </source>
</evidence>
<name>A0A0F4PT70_9GAMM</name>
<dbReference type="Proteomes" id="UP000305874">
    <property type="component" value="Unassembled WGS sequence"/>
</dbReference>
<reference evidence="3 5" key="2">
    <citation type="submission" date="2017-12" db="EMBL/GenBank/DDBJ databases">
        <authorList>
            <person name="Paulsen S."/>
            <person name="Gram L.K."/>
        </authorList>
    </citation>
    <scope>NUCLEOTIDE SEQUENCE [LARGE SCALE GENOMIC DNA]</scope>
    <source>
        <strain evidence="3 5">S2897</strain>
    </source>
</reference>
<sequence>MGKPASTLTHMHVCPKTNPGPVPHVGGPIIMGSGNVLIGGLPAARKGDKLICVGPPDTINSGSGSVKINGKPAARMGDGTAHGGKIVVGNPTVLIGG</sequence>
<feature type="region of interest" description="Disordered" evidence="1">
    <location>
        <begin position="1"/>
        <end position="26"/>
    </location>
</feature>
<dbReference type="EMBL" id="PNCG01000011">
    <property type="protein sequence ID" value="TMP86736.1"/>
    <property type="molecule type" value="Genomic_DNA"/>
</dbReference>
<dbReference type="Proteomes" id="UP000033664">
    <property type="component" value="Unassembled WGS sequence"/>
</dbReference>
<reference evidence="3" key="4">
    <citation type="submission" date="2019-09" db="EMBL/GenBank/DDBJ databases">
        <title>Co-occurence of chitin degradation, pigmentation and bioactivity in marine Pseudoalteromonas.</title>
        <authorList>
            <person name="Sonnenschein E.C."/>
            <person name="Bech P.K."/>
        </authorList>
    </citation>
    <scope>NUCLEOTIDE SEQUENCE</scope>
    <source>
        <strain evidence="3">S2897</strain>
    </source>
</reference>
<evidence type="ECO:0000313" key="3">
    <source>
        <dbReference type="EMBL" id="TMP86736.1"/>
    </source>
</evidence>
<dbReference type="InterPro" id="IPR008727">
    <property type="entry name" value="PAAR_motif"/>
</dbReference>
<protein>
    <submittedName>
        <fullName evidence="2">Type VI secretion protein</fullName>
    </submittedName>
</protein>
<evidence type="ECO:0000256" key="1">
    <source>
        <dbReference type="SAM" id="MobiDB-lite"/>
    </source>
</evidence>
<dbReference type="CDD" id="cd14738">
    <property type="entry name" value="PAAR_2"/>
    <property type="match status" value="1"/>
</dbReference>
<accession>A0A0F4PT70</accession>
<reference evidence="5" key="3">
    <citation type="submission" date="2019-06" db="EMBL/GenBank/DDBJ databases">
        <title>Co-occurence of chitin degradation, pigmentation and bioactivity in marine Pseudoalteromonas.</title>
        <authorList>
            <person name="Sonnenschein E.C."/>
            <person name="Bech P.K."/>
        </authorList>
    </citation>
    <scope>NUCLEOTIDE SEQUENCE [LARGE SCALE GENOMIC DNA]</scope>
    <source>
        <strain evidence="5">S2897</strain>
    </source>
</reference>
<dbReference type="Gene3D" id="2.60.200.60">
    <property type="match status" value="2"/>
</dbReference>
<dbReference type="OrthoDB" id="9807902at2"/>
<dbReference type="PATRIC" id="fig|151081.8.peg.1416"/>
<dbReference type="STRING" id="151081.TW72_01185"/>
<organism evidence="2 4">
    <name type="scientific">Pseudoalteromonas ruthenica</name>
    <dbReference type="NCBI Taxonomy" id="151081"/>
    <lineage>
        <taxon>Bacteria</taxon>
        <taxon>Pseudomonadati</taxon>
        <taxon>Pseudomonadota</taxon>
        <taxon>Gammaproteobacteria</taxon>
        <taxon>Alteromonadales</taxon>
        <taxon>Pseudoalteromonadaceae</taxon>
        <taxon>Pseudoalteromonas</taxon>
    </lineage>
</organism>
<comment type="caution">
    <text evidence="2">The sequence shown here is derived from an EMBL/GenBank/DDBJ whole genome shotgun (WGS) entry which is preliminary data.</text>
</comment>
<proteinExistence type="predicted"/>
<dbReference type="eggNOG" id="COG4104">
    <property type="taxonomic scope" value="Bacteria"/>
</dbReference>
<keyword evidence="4" id="KW-1185">Reference proteome</keyword>
<reference evidence="2 4" key="1">
    <citation type="journal article" date="2015" name="BMC Genomics">
        <title>Genome mining reveals unlocked bioactive potential of marine Gram-negative bacteria.</title>
        <authorList>
            <person name="Machado H."/>
            <person name="Sonnenschein E.C."/>
            <person name="Melchiorsen J."/>
            <person name="Gram L."/>
        </authorList>
    </citation>
    <scope>NUCLEOTIDE SEQUENCE [LARGE SCALE GENOMIC DNA]</scope>
    <source>
        <strain evidence="2 4">S3137</strain>
    </source>
</reference>
<dbReference type="AlphaFoldDB" id="A0A0F4PT70"/>
<evidence type="ECO:0000313" key="5">
    <source>
        <dbReference type="Proteomes" id="UP000305874"/>
    </source>
</evidence>
<dbReference type="EMBL" id="JXXZ01000001">
    <property type="protein sequence ID" value="KJZ02305.1"/>
    <property type="molecule type" value="Genomic_DNA"/>
</dbReference>
<dbReference type="RefSeq" id="WP_026111034.1">
    <property type="nucleotide sequence ID" value="NZ_CP023397.1"/>
</dbReference>
<dbReference type="GeneID" id="58227098"/>
<gene>
    <name evidence="3" type="ORF">CWC05_12025</name>
    <name evidence="2" type="ORF">TW72_01185</name>
</gene>
<evidence type="ECO:0000313" key="2">
    <source>
        <dbReference type="EMBL" id="KJZ02305.1"/>
    </source>
</evidence>